<organism evidence="2 3">
    <name type="scientific">Penicillium citrinum</name>
    <dbReference type="NCBI Taxonomy" id="5077"/>
    <lineage>
        <taxon>Eukaryota</taxon>
        <taxon>Fungi</taxon>
        <taxon>Dikarya</taxon>
        <taxon>Ascomycota</taxon>
        <taxon>Pezizomycotina</taxon>
        <taxon>Eurotiomycetes</taxon>
        <taxon>Eurotiomycetidae</taxon>
        <taxon>Eurotiales</taxon>
        <taxon>Aspergillaceae</taxon>
        <taxon>Penicillium</taxon>
    </lineage>
</organism>
<feature type="compositionally biased region" description="Low complexity" evidence="1">
    <location>
        <begin position="177"/>
        <end position="188"/>
    </location>
</feature>
<feature type="compositionally biased region" description="Basic and acidic residues" evidence="1">
    <location>
        <begin position="220"/>
        <end position="229"/>
    </location>
</feature>
<evidence type="ECO:0000313" key="3">
    <source>
        <dbReference type="Proteomes" id="UP001147733"/>
    </source>
</evidence>
<feature type="region of interest" description="Disordered" evidence="1">
    <location>
        <begin position="146"/>
        <end position="241"/>
    </location>
</feature>
<feature type="compositionally biased region" description="Low complexity" evidence="1">
    <location>
        <begin position="118"/>
        <end position="134"/>
    </location>
</feature>
<reference evidence="2" key="2">
    <citation type="journal article" date="2023" name="IMA Fungus">
        <title>Comparative genomic study of the Penicillium genus elucidates a diverse pangenome and 15 lateral gene transfer events.</title>
        <authorList>
            <person name="Petersen C."/>
            <person name="Sorensen T."/>
            <person name="Nielsen M.R."/>
            <person name="Sondergaard T.E."/>
            <person name="Sorensen J.L."/>
            <person name="Fitzpatrick D.A."/>
            <person name="Frisvad J.C."/>
            <person name="Nielsen K.L."/>
        </authorList>
    </citation>
    <scope>NUCLEOTIDE SEQUENCE</scope>
    <source>
        <strain evidence="2">IBT 23319</strain>
    </source>
</reference>
<dbReference type="RefSeq" id="XP_056495865.1">
    <property type="nucleotide sequence ID" value="XM_056648734.1"/>
</dbReference>
<keyword evidence="3" id="KW-1185">Reference proteome</keyword>
<dbReference type="OrthoDB" id="5387413at2759"/>
<dbReference type="AlphaFoldDB" id="A0A9W9NJ64"/>
<reference evidence="2" key="1">
    <citation type="submission" date="2022-11" db="EMBL/GenBank/DDBJ databases">
        <authorList>
            <person name="Petersen C."/>
        </authorList>
    </citation>
    <scope>NUCLEOTIDE SEQUENCE</scope>
    <source>
        <strain evidence="2">IBT 23319</strain>
    </source>
</reference>
<feature type="region of interest" description="Disordered" evidence="1">
    <location>
        <begin position="116"/>
        <end position="135"/>
    </location>
</feature>
<protein>
    <submittedName>
        <fullName evidence="2">Uncharacterized protein</fullName>
    </submittedName>
</protein>
<dbReference type="GeneID" id="81387901"/>
<comment type="caution">
    <text evidence="2">The sequence shown here is derived from an EMBL/GenBank/DDBJ whole genome shotgun (WGS) entry which is preliminary data.</text>
</comment>
<proteinExistence type="predicted"/>
<sequence>MPAPIEIVSAPAVVRDLEDDEQFVVDKFEQHTAHCTQCSSALDASHDTLCDRGNAYAVDVSKYLYSQGGKHLAVVDQENGKLRRVKLPREAKSVHHLLEGIEAGLLLRSARRGRARAVRPPSSGSGSSNVPAVSYDSTYDVRPRLSVRESIVERRPRSYSPENEPTSPTIVTRKPRSTSGSSSGSTSGNTKNYRVVLRQTPRDSASRSPASRGSLYGSDLLDRAERRYESTNIRRRSDYYR</sequence>
<feature type="compositionally biased region" description="Polar residues" evidence="1">
    <location>
        <begin position="160"/>
        <end position="170"/>
    </location>
</feature>
<feature type="compositionally biased region" description="Basic and acidic residues" evidence="1">
    <location>
        <begin position="146"/>
        <end position="156"/>
    </location>
</feature>
<name>A0A9W9NJ64_PENCI</name>
<gene>
    <name evidence="2" type="ORF">N7469_009829</name>
</gene>
<dbReference type="Proteomes" id="UP001147733">
    <property type="component" value="Unassembled WGS sequence"/>
</dbReference>
<accession>A0A9W9NJ64</accession>
<dbReference type="EMBL" id="JAPQKT010000009">
    <property type="protein sequence ID" value="KAJ5220942.1"/>
    <property type="molecule type" value="Genomic_DNA"/>
</dbReference>
<evidence type="ECO:0000256" key="1">
    <source>
        <dbReference type="SAM" id="MobiDB-lite"/>
    </source>
</evidence>
<evidence type="ECO:0000313" key="2">
    <source>
        <dbReference type="EMBL" id="KAJ5220942.1"/>
    </source>
</evidence>